<evidence type="ECO:0000313" key="1">
    <source>
        <dbReference type="EMBL" id="CAI6080722.1"/>
    </source>
</evidence>
<dbReference type="AlphaFoldDB" id="A0AA35LVG2"/>
<evidence type="ECO:0000313" key="2">
    <source>
        <dbReference type="Proteomes" id="UP001160390"/>
    </source>
</evidence>
<comment type="caution">
    <text evidence="1">The sequence shown here is derived from an EMBL/GenBank/DDBJ whole genome shotgun (WGS) entry which is preliminary data.</text>
</comment>
<gene>
    <name evidence="1" type="ORF">CCHLO57077_00003809</name>
</gene>
<sequence length="90" mass="9647">MELTYKGLVLDVEAALIGLQILGRSGPTRKKMEFGLAAQKCIARDWKSGGPKSEPIIGETEALQPTTSLALSIIAHKNFPANLPTSDINN</sequence>
<reference evidence="1" key="1">
    <citation type="submission" date="2023-01" db="EMBL/GenBank/DDBJ databases">
        <authorList>
            <person name="Piombo E."/>
        </authorList>
    </citation>
    <scope>NUCLEOTIDE SEQUENCE</scope>
</reference>
<organism evidence="1 2">
    <name type="scientific">Clonostachys chloroleuca</name>
    <dbReference type="NCBI Taxonomy" id="1926264"/>
    <lineage>
        <taxon>Eukaryota</taxon>
        <taxon>Fungi</taxon>
        <taxon>Dikarya</taxon>
        <taxon>Ascomycota</taxon>
        <taxon>Pezizomycotina</taxon>
        <taxon>Sordariomycetes</taxon>
        <taxon>Hypocreomycetidae</taxon>
        <taxon>Hypocreales</taxon>
        <taxon>Bionectriaceae</taxon>
        <taxon>Clonostachys</taxon>
    </lineage>
</organism>
<accession>A0AA35LVG2</accession>
<proteinExistence type="predicted"/>
<dbReference type="Proteomes" id="UP001160390">
    <property type="component" value="Unassembled WGS sequence"/>
</dbReference>
<dbReference type="EMBL" id="CABFNP030000705">
    <property type="protein sequence ID" value="CAI6080722.1"/>
    <property type="molecule type" value="Genomic_DNA"/>
</dbReference>
<keyword evidence="2" id="KW-1185">Reference proteome</keyword>
<protein>
    <submittedName>
        <fullName evidence="1">Uncharacterized protein</fullName>
    </submittedName>
</protein>
<name>A0AA35LVG2_9HYPO</name>